<comment type="function">
    <text evidence="7">Specifically dimethylates two adjacent adenosines (A1518 and A1519) in the loop of a conserved hairpin near the 3'-end of 16S rRNA in the 30S particle. May play a critical role in biogenesis of 30S subunits.</text>
</comment>
<evidence type="ECO:0000256" key="5">
    <source>
        <dbReference type="ARBA" id="ARBA00022691"/>
    </source>
</evidence>
<evidence type="ECO:0000256" key="8">
    <source>
        <dbReference type="PROSITE-ProRule" id="PRU01026"/>
    </source>
</evidence>
<name>A0A366KDN1_9BIFI</name>
<dbReference type="InterPro" id="IPR023165">
    <property type="entry name" value="rRNA_Ade_diMease-like_C"/>
</dbReference>
<dbReference type="GO" id="GO:0003723">
    <property type="term" value="F:RNA binding"/>
    <property type="evidence" value="ECO:0007669"/>
    <property type="project" value="UniProtKB-UniRule"/>
</dbReference>
<dbReference type="InterPro" id="IPR029063">
    <property type="entry name" value="SAM-dependent_MTases_sf"/>
</dbReference>
<dbReference type="FunFam" id="3.40.50.150:FF:000023">
    <property type="entry name" value="Ribosomal RNA small subunit methyltransferase A"/>
    <property type="match status" value="1"/>
</dbReference>
<dbReference type="OrthoDB" id="9814755at2"/>
<comment type="similarity">
    <text evidence="7">Belongs to the class I-like SAM-binding methyltransferase superfamily. rRNA adenine N(6)-methyltransferase family. RsmA subfamily.</text>
</comment>
<feature type="domain" description="Ribosomal RNA adenine methylase transferase N-terminal" evidence="9">
    <location>
        <begin position="54"/>
        <end position="233"/>
    </location>
</feature>
<sequence length="312" mass="33274">MNLHRIPDAPDPLAGSGTNADHLLGAADIRRLAERAGVSPSKKLGQNFVIDPGTVRRIVREAGVGADNRVLEVGPGLGSLTLGLLESGAVVTAVEIDPRLATLLPQTVEAYMPQALDRFDILTMDALALGRDTAPGLAQAQTLTLVANLPYNVATPVLLTLLERFDNLAGFLVMVQKEVADRLTARPGTKTYGVPSAKLAWYGRAEPAGRIGRSVFWPAPNVDSALVAFTRFSKDDGDGAAAHDPALRNRVFELIDASFAQRRKTLRAALSGRIQEEAFTTAGIDPKRRGETLSVNEFSKLAAADAVGRMHP</sequence>
<dbReference type="EMBL" id="PDCH01000003">
    <property type="protein sequence ID" value="RBP99679.1"/>
    <property type="molecule type" value="Genomic_DNA"/>
</dbReference>
<keyword evidence="6 7" id="KW-0694">RNA-binding</keyword>
<feature type="binding site" evidence="7 8">
    <location>
        <position position="47"/>
    </location>
    <ligand>
        <name>S-adenosyl-L-methionine</name>
        <dbReference type="ChEBI" id="CHEBI:59789"/>
    </ligand>
</feature>
<dbReference type="PROSITE" id="PS51689">
    <property type="entry name" value="SAM_RNA_A_N6_MT"/>
    <property type="match status" value="1"/>
</dbReference>
<dbReference type="AlphaFoldDB" id="A0A366KDN1"/>
<keyword evidence="1 7" id="KW-0963">Cytoplasm</keyword>
<keyword evidence="11" id="KW-1185">Reference proteome</keyword>
<evidence type="ECO:0000259" key="9">
    <source>
        <dbReference type="SMART" id="SM00650"/>
    </source>
</evidence>
<dbReference type="InterPro" id="IPR020596">
    <property type="entry name" value="rRNA_Ade_Mease_Trfase_CS"/>
</dbReference>
<keyword evidence="5 7" id="KW-0949">S-adenosyl-L-methionine</keyword>
<keyword evidence="2 7" id="KW-0698">rRNA processing</keyword>
<keyword evidence="4 7" id="KW-0808">Transferase</keyword>
<comment type="caution">
    <text evidence="10">The sequence shown here is derived from an EMBL/GenBank/DDBJ whole genome shotgun (WGS) entry which is preliminary data.</text>
</comment>
<evidence type="ECO:0000256" key="3">
    <source>
        <dbReference type="ARBA" id="ARBA00022603"/>
    </source>
</evidence>
<organism evidence="10 11">
    <name type="scientific">Bifidobacterium xylocopae</name>
    <dbReference type="NCBI Taxonomy" id="2493119"/>
    <lineage>
        <taxon>Bacteria</taxon>
        <taxon>Bacillati</taxon>
        <taxon>Actinomycetota</taxon>
        <taxon>Actinomycetes</taxon>
        <taxon>Bifidobacteriales</taxon>
        <taxon>Bifidobacteriaceae</taxon>
        <taxon>Bifidobacterium</taxon>
    </lineage>
</organism>
<protein>
    <recommendedName>
        <fullName evidence="7">Ribosomal RNA small subunit methyltransferase A</fullName>
        <ecNumber evidence="7">2.1.1.182</ecNumber>
    </recommendedName>
    <alternativeName>
        <fullName evidence="7">16S rRNA (adenine(1518)-N(6)/adenine(1519)-N(6))-dimethyltransferase</fullName>
    </alternativeName>
    <alternativeName>
        <fullName evidence="7">16S rRNA dimethyladenosine transferase</fullName>
    </alternativeName>
    <alternativeName>
        <fullName evidence="7">16S rRNA dimethylase</fullName>
    </alternativeName>
    <alternativeName>
        <fullName evidence="7">S-adenosylmethionine-6-N', N'-adenosyl(rRNA) dimethyltransferase</fullName>
    </alternativeName>
</protein>
<evidence type="ECO:0000256" key="2">
    <source>
        <dbReference type="ARBA" id="ARBA00022552"/>
    </source>
</evidence>
<dbReference type="NCBIfam" id="TIGR00755">
    <property type="entry name" value="ksgA"/>
    <property type="match status" value="1"/>
</dbReference>
<gene>
    <name evidence="7" type="primary">rsmA</name>
    <name evidence="7" type="synonym">ksgA</name>
    <name evidence="10" type="ORF">CRD59_02845</name>
</gene>
<comment type="subcellular location">
    <subcellularLocation>
        <location evidence="7">Cytoplasm</location>
    </subcellularLocation>
</comment>
<feature type="binding site" evidence="7 8">
    <location>
        <position position="125"/>
    </location>
    <ligand>
        <name>S-adenosyl-L-methionine</name>
        <dbReference type="ChEBI" id="CHEBI:59789"/>
    </ligand>
</feature>
<dbReference type="EC" id="2.1.1.182" evidence="7"/>
<dbReference type="InterPro" id="IPR001737">
    <property type="entry name" value="KsgA/Erm"/>
</dbReference>
<dbReference type="InterPro" id="IPR011530">
    <property type="entry name" value="rRNA_adenine_dimethylase"/>
</dbReference>
<dbReference type="RefSeq" id="WP_113853081.1">
    <property type="nucleotide sequence ID" value="NZ_PDCH01000003.1"/>
</dbReference>
<dbReference type="GO" id="GO:0005829">
    <property type="term" value="C:cytosol"/>
    <property type="evidence" value="ECO:0007669"/>
    <property type="project" value="TreeGrafter"/>
</dbReference>
<evidence type="ECO:0000256" key="6">
    <source>
        <dbReference type="ARBA" id="ARBA00022884"/>
    </source>
</evidence>
<dbReference type="Proteomes" id="UP000252345">
    <property type="component" value="Unassembled WGS sequence"/>
</dbReference>
<evidence type="ECO:0000313" key="11">
    <source>
        <dbReference type="Proteomes" id="UP000252345"/>
    </source>
</evidence>
<feature type="binding site" evidence="7 8">
    <location>
        <position position="95"/>
    </location>
    <ligand>
        <name>S-adenosyl-L-methionine</name>
        <dbReference type="ChEBI" id="CHEBI:59789"/>
    </ligand>
</feature>
<evidence type="ECO:0000313" key="10">
    <source>
        <dbReference type="EMBL" id="RBP99679.1"/>
    </source>
</evidence>
<dbReference type="PANTHER" id="PTHR11727:SF7">
    <property type="entry name" value="DIMETHYLADENOSINE TRANSFERASE-RELATED"/>
    <property type="match status" value="1"/>
</dbReference>
<accession>A0A366KDN1</accession>
<proteinExistence type="inferred from homology"/>
<dbReference type="Gene3D" id="3.40.50.150">
    <property type="entry name" value="Vaccinia Virus protein VP39"/>
    <property type="match status" value="1"/>
</dbReference>
<dbReference type="SMART" id="SM00650">
    <property type="entry name" value="rADc"/>
    <property type="match status" value="1"/>
</dbReference>
<evidence type="ECO:0000256" key="4">
    <source>
        <dbReference type="ARBA" id="ARBA00022679"/>
    </source>
</evidence>
<feature type="binding site" evidence="7 8">
    <location>
        <position position="49"/>
    </location>
    <ligand>
        <name>S-adenosyl-L-methionine</name>
        <dbReference type="ChEBI" id="CHEBI:59789"/>
    </ligand>
</feature>
<dbReference type="SUPFAM" id="SSF53335">
    <property type="entry name" value="S-adenosyl-L-methionine-dependent methyltransferases"/>
    <property type="match status" value="1"/>
</dbReference>
<comment type="catalytic activity">
    <reaction evidence="7">
        <text>adenosine(1518)/adenosine(1519) in 16S rRNA + 4 S-adenosyl-L-methionine = N(6)-dimethyladenosine(1518)/N(6)-dimethyladenosine(1519) in 16S rRNA + 4 S-adenosyl-L-homocysteine + 4 H(+)</text>
        <dbReference type="Rhea" id="RHEA:19609"/>
        <dbReference type="Rhea" id="RHEA-COMP:10232"/>
        <dbReference type="Rhea" id="RHEA-COMP:10233"/>
        <dbReference type="ChEBI" id="CHEBI:15378"/>
        <dbReference type="ChEBI" id="CHEBI:57856"/>
        <dbReference type="ChEBI" id="CHEBI:59789"/>
        <dbReference type="ChEBI" id="CHEBI:74411"/>
        <dbReference type="ChEBI" id="CHEBI:74493"/>
        <dbReference type="EC" id="2.1.1.182"/>
    </reaction>
</comment>
<feature type="binding site" evidence="7 8">
    <location>
        <position position="148"/>
    </location>
    <ligand>
        <name>S-adenosyl-L-methionine</name>
        <dbReference type="ChEBI" id="CHEBI:59789"/>
    </ligand>
</feature>
<dbReference type="GO" id="GO:0052908">
    <property type="term" value="F:16S rRNA (adenine(1518)-N(6)/adenine(1519)-N(6))-dimethyltransferase activity"/>
    <property type="evidence" value="ECO:0007669"/>
    <property type="project" value="UniProtKB-EC"/>
</dbReference>
<feature type="binding site" evidence="7 8">
    <location>
        <position position="74"/>
    </location>
    <ligand>
        <name>S-adenosyl-L-methionine</name>
        <dbReference type="ChEBI" id="CHEBI:59789"/>
    </ligand>
</feature>
<dbReference type="PANTHER" id="PTHR11727">
    <property type="entry name" value="DIMETHYLADENOSINE TRANSFERASE"/>
    <property type="match status" value="1"/>
</dbReference>
<dbReference type="PROSITE" id="PS01131">
    <property type="entry name" value="RRNA_A_DIMETH"/>
    <property type="match status" value="1"/>
</dbReference>
<reference evidence="10 11" key="1">
    <citation type="submission" date="2017-10" db="EMBL/GenBank/DDBJ databases">
        <title>Bifidobacterium xylocopum sp. nov. and Bifidobacterium aemilianum sp. nov., from the carpenter bee (Xylocopa violacea) digestive tract.</title>
        <authorList>
            <person name="Alberoni D."/>
            <person name="Baffoni L."/>
            <person name="Di Gioia D."/>
            <person name="Gaggia F."/>
            <person name="Biavati B."/>
        </authorList>
    </citation>
    <scope>NUCLEOTIDE SEQUENCE [LARGE SCALE GENOMIC DNA]</scope>
    <source>
        <strain evidence="10 11">XV2</strain>
    </source>
</reference>
<dbReference type="Gene3D" id="1.10.8.100">
    <property type="entry name" value="Ribosomal RNA adenine dimethylase-like, domain 2"/>
    <property type="match status" value="1"/>
</dbReference>
<keyword evidence="3 7" id="KW-0489">Methyltransferase</keyword>
<evidence type="ECO:0000256" key="1">
    <source>
        <dbReference type="ARBA" id="ARBA00022490"/>
    </source>
</evidence>
<dbReference type="InterPro" id="IPR020598">
    <property type="entry name" value="rRNA_Ade_methylase_Trfase_N"/>
</dbReference>
<evidence type="ECO:0000256" key="7">
    <source>
        <dbReference type="HAMAP-Rule" id="MF_00607"/>
    </source>
</evidence>
<dbReference type="HAMAP" id="MF_00607">
    <property type="entry name" value="16SrRNA_methyltr_A"/>
    <property type="match status" value="1"/>
</dbReference>
<dbReference type="Pfam" id="PF00398">
    <property type="entry name" value="RrnaAD"/>
    <property type="match status" value="1"/>
</dbReference>